<feature type="transmembrane region" description="Helical" evidence="1">
    <location>
        <begin position="34"/>
        <end position="52"/>
    </location>
</feature>
<evidence type="ECO:0000313" key="2">
    <source>
        <dbReference type="EMBL" id="WAQ97479.1"/>
    </source>
</evidence>
<keyword evidence="1" id="KW-0812">Transmembrane</keyword>
<keyword evidence="1" id="KW-1133">Transmembrane helix</keyword>
<accession>A0ABY7DJG3</accession>
<sequence length="153" mass="16441">MFISKAQTTTTTTATVKSSPATISGDKCESMHVLMIYSSVSVTVILSVAMGIPRRYADSGIQAVTADLNNLSATSSSGNGVVICSPVDETNAVQYFVTAEPSMTMLRQENKNVCPTEEATTFLEEDEGLLQQYRSLMARHDSSLEEVTSTISL</sequence>
<organism evidence="2 3">
    <name type="scientific">Mya arenaria</name>
    <name type="common">Soft-shell clam</name>
    <dbReference type="NCBI Taxonomy" id="6604"/>
    <lineage>
        <taxon>Eukaryota</taxon>
        <taxon>Metazoa</taxon>
        <taxon>Spiralia</taxon>
        <taxon>Lophotrochozoa</taxon>
        <taxon>Mollusca</taxon>
        <taxon>Bivalvia</taxon>
        <taxon>Autobranchia</taxon>
        <taxon>Heteroconchia</taxon>
        <taxon>Euheterodonta</taxon>
        <taxon>Imparidentia</taxon>
        <taxon>Neoheterodontei</taxon>
        <taxon>Myida</taxon>
        <taxon>Myoidea</taxon>
        <taxon>Myidae</taxon>
        <taxon>Mya</taxon>
    </lineage>
</organism>
<evidence type="ECO:0000313" key="3">
    <source>
        <dbReference type="Proteomes" id="UP001164746"/>
    </source>
</evidence>
<dbReference type="EMBL" id="CP111013">
    <property type="protein sequence ID" value="WAQ97479.1"/>
    <property type="molecule type" value="Genomic_DNA"/>
</dbReference>
<name>A0ABY7DJG3_MYAAR</name>
<proteinExistence type="predicted"/>
<gene>
    <name evidence="2" type="ORF">MAR_030169</name>
</gene>
<dbReference type="Proteomes" id="UP001164746">
    <property type="component" value="Chromosome 2"/>
</dbReference>
<keyword evidence="3" id="KW-1185">Reference proteome</keyword>
<reference evidence="2" key="1">
    <citation type="submission" date="2022-11" db="EMBL/GenBank/DDBJ databases">
        <title>Centuries of genome instability and evolution in soft-shell clam transmissible cancer (bioRxiv).</title>
        <authorList>
            <person name="Hart S.F.M."/>
            <person name="Yonemitsu M.A."/>
            <person name="Giersch R.M."/>
            <person name="Beal B.F."/>
            <person name="Arriagada G."/>
            <person name="Davis B.W."/>
            <person name="Ostrander E.A."/>
            <person name="Goff S.P."/>
            <person name="Metzger M.J."/>
        </authorList>
    </citation>
    <scope>NUCLEOTIDE SEQUENCE</scope>
    <source>
        <strain evidence="2">MELC-2E11</strain>
        <tissue evidence="2">Siphon/mantle</tissue>
    </source>
</reference>
<keyword evidence="1" id="KW-0472">Membrane</keyword>
<evidence type="ECO:0000256" key="1">
    <source>
        <dbReference type="SAM" id="Phobius"/>
    </source>
</evidence>
<protein>
    <submittedName>
        <fullName evidence="2">Uncharacterized protein</fullName>
    </submittedName>
</protein>